<evidence type="ECO:0000313" key="2">
    <source>
        <dbReference type="EMBL" id="MYM55539.1"/>
    </source>
</evidence>
<gene>
    <name evidence="2" type="ORF">GR167_09490</name>
</gene>
<name>A0A6L8LQU0_9RHOB</name>
<protein>
    <recommendedName>
        <fullName evidence="4">Cytochrome P460 domain-containing protein</fullName>
    </recommendedName>
</protein>
<dbReference type="AlphaFoldDB" id="A0A6L8LQU0"/>
<dbReference type="Proteomes" id="UP000479043">
    <property type="component" value="Unassembled WGS sequence"/>
</dbReference>
<evidence type="ECO:0000256" key="1">
    <source>
        <dbReference type="SAM" id="SignalP"/>
    </source>
</evidence>
<accession>A0A6L8LQU0</accession>
<proteinExistence type="predicted"/>
<comment type="caution">
    <text evidence="2">The sequence shown here is derived from an EMBL/GenBank/DDBJ whole genome shotgun (WGS) entry which is preliminary data.</text>
</comment>
<feature type="chain" id="PRO_5026826727" description="Cytochrome P460 domain-containing protein" evidence="1">
    <location>
        <begin position="25"/>
        <end position="359"/>
    </location>
</feature>
<keyword evidence="3" id="KW-1185">Reference proteome</keyword>
<sequence>MSYISKLLSLSTAAVLSLPTLAQAQDWLTMSDADFAMAYVDQAFGGSPEERYEVAWMLFARVNQQIESGGHTLSTWETWPSDPDTFQPSPKFVLGQVKRESPAFVTSKAVRSGMVDTKDVGVGKEEVTRNMLGYDYIVGHGLNAAAGVTAYLSAGNMVQMPIGSVEIKARWEAANTPETEGAYLFYSGQYALTGLHIMVKMQQTPEAVYTSDDPSWFWTTFEFDKNPGLAHARTLIDQPHDSATAARAAILQQAGLGGSPFEMYSPNGTQITFEEDGAFKVLGHTMMEDFAGVPQGPVVDWTSWNSSCHACHATASWDIKTSKGNDMPEPVGKLTAQDLENLEGYTPLDFMWPIAFNAK</sequence>
<organism evidence="2 3">
    <name type="scientific">Thalassovita mangrovi</name>
    <dbReference type="NCBI Taxonomy" id="2692236"/>
    <lineage>
        <taxon>Bacteria</taxon>
        <taxon>Pseudomonadati</taxon>
        <taxon>Pseudomonadota</taxon>
        <taxon>Alphaproteobacteria</taxon>
        <taxon>Rhodobacterales</taxon>
        <taxon>Roseobacteraceae</taxon>
        <taxon>Thalassovita</taxon>
    </lineage>
</organism>
<feature type="signal peptide" evidence="1">
    <location>
        <begin position="1"/>
        <end position="24"/>
    </location>
</feature>
<keyword evidence="1" id="KW-0732">Signal</keyword>
<dbReference type="RefSeq" id="WP_160973227.1">
    <property type="nucleotide sequence ID" value="NZ_WWEN01000003.1"/>
</dbReference>
<dbReference type="EMBL" id="WWEN01000003">
    <property type="protein sequence ID" value="MYM55539.1"/>
    <property type="molecule type" value="Genomic_DNA"/>
</dbReference>
<reference evidence="2 3" key="1">
    <citation type="submission" date="2020-01" db="EMBL/GenBank/DDBJ databases">
        <authorList>
            <person name="Chen S."/>
        </authorList>
    </citation>
    <scope>NUCLEOTIDE SEQUENCE [LARGE SCALE GENOMIC DNA]</scope>
    <source>
        <strain evidence="2 3">GS-10</strain>
    </source>
</reference>
<evidence type="ECO:0000313" key="3">
    <source>
        <dbReference type="Proteomes" id="UP000479043"/>
    </source>
</evidence>
<evidence type="ECO:0008006" key="4">
    <source>
        <dbReference type="Google" id="ProtNLM"/>
    </source>
</evidence>